<feature type="domain" description="Rad50/SbcC-type AAA" evidence="2">
    <location>
        <begin position="6"/>
        <end position="260"/>
    </location>
</feature>
<evidence type="ECO:0000259" key="2">
    <source>
        <dbReference type="Pfam" id="PF13476"/>
    </source>
</evidence>
<dbReference type="GO" id="GO:0016887">
    <property type="term" value="F:ATP hydrolysis activity"/>
    <property type="evidence" value="ECO:0007669"/>
    <property type="project" value="InterPro"/>
</dbReference>
<dbReference type="SUPFAM" id="SSF75712">
    <property type="entry name" value="Rad50 coiled-coil Zn hook"/>
    <property type="match status" value="1"/>
</dbReference>
<feature type="coiled-coil region" evidence="1">
    <location>
        <begin position="327"/>
        <end position="438"/>
    </location>
</feature>
<accession>A0A1V5ZLS2</accession>
<dbReference type="SUPFAM" id="SSF52540">
    <property type="entry name" value="P-loop containing nucleoside triphosphate hydrolases"/>
    <property type="match status" value="1"/>
</dbReference>
<dbReference type="Gene3D" id="3.40.50.300">
    <property type="entry name" value="P-loop containing nucleotide triphosphate hydrolases"/>
    <property type="match status" value="2"/>
</dbReference>
<dbReference type="InterPro" id="IPR038729">
    <property type="entry name" value="Rad50/SbcC_AAA"/>
</dbReference>
<evidence type="ECO:0000313" key="3">
    <source>
        <dbReference type="EMBL" id="OQB41002.1"/>
    </source>
</evidence>
<dbReference type="CDD" id="cd00267">
    <property type="entry name" value="ABC_ATPase"/>
    <property type="match status" value="1"/>
</dbReference>
<feature type="coiled-coil region" evidence="1">
    <location>
        <begin position="179"/>
        <end position="288"/>
    </location>
</feature>
<reference evidence="3" key="1">
    <citation type="submission" date="2017-02" db="EMBL/GenBank/DDBJ databases">
        <title>Delving into the versatile metabolic prowess of the omnipresent phylum Bacteroidetes.</title>
        <authorList>
            <person name="Nobu M.K."/>
            <person name="Mei R."/>
            <person name="Narihiro T."/>
            <person name="Kuroda K."/>
            <person name="Liu W.-T."/>
        </authorList>
    </citation>
    <scope>NUCLEOTIDE SEQUENCE</scope>
    <source>
        <strain evidence="3">ADurb.Bin160</strain>
    </source>
</reference>
<dbReference type="PANTHER" id="PTHR32114:SF2">
    <property type="entry name" value="ABC TRANSPORTER ABCH.3"/>
    <property type="match status" value="1"/>
</dbReference>
<protein>
    <submittedName>
        <fullName evidence="3">Chromosome segregation protein</fullName>
    </submittedName>
</protein>
<dbReference type="Pfam" id="PF13476">
    <property type="entry name" value="AAA_23"/>
    <property type="match status" value="1"/>
</dbReference>
<dbReference type="Proteomes" id="UP000485621">
    <property type="component" value="Unassembled WGS sequence"/>
</dbReference>
<evidence type="ECO:0000256" key="1">
    <source>
        <dbReference type="SAM" id="Coils"/>
    </source>
</evidence>
<dbReference type="InterPro" id="IPR027417">
    <property type="entry name" value="P-loop_NTPase"/>
</dbReference>
<comment type="caution">
    <text evidence="3">The sequence shown here is derived from an EMBL/GenBank/DDBJ whole genome shotgun (WGS) entry which is preliminary data.</text>
</comment>
<dbReference type="EMBL" id="MWDB01000026">
    <property type="protein sequence ID" value="OQB41002.1"/>
    <property type="molecule type" value="Genomic_DNA"/>
</dbReference>
<dbReference type="Gene3D" id="1.10.287.510">
    <property type="entry name" value="Helix hairpin bin"/>
    <property type="match status" value="1"/>
</dbReference>
<organism evidence="3">
    <name type="scientific">candidate division CPR1 bacterium ADurb.Bin160</name>
    <dbReference type="NCBI Taxonomy" id="1852826"/>
    <lineage>
        <taxon>Bacteria</taxon>
        <taxon>candidate division CPR1</taxon>
    </lineage>
</organism>
<keyword evidence="1" id="KW-0175">Coiled coil</keyword>
<proteinExistence type="predicted"/>
<dbReference type="AlphaFoldDB" id="A0A1V5ZLS2"/>
<dbReference type="GO" id="GO:0006302">
    <property type="term" value="P:double-strand break repair"/>
    <property type="evidence" value="ECO:0007669"/>
    <property type="project" value="InterPro"/>
</dbReference>
<name>A0A1V5ZLS2_9BACT</name>
<gene>
    <name evidence="3" type="ORF">BWY04_01097</name>
</gene>
<sequence>MKITEIELKNLFSHQDTKLEFAEDKKLFKFSGSNGSGKSSVISSLIYGLIKDTNKKITNDQMIRKPFDSGEVSITISDGTDKIRINRNIGKKTTSELFVNDEQLKFQKQTDLNDFISEKLGIEQTFQETHQFSSEITERFMYLSPTQKLQFLEKSLDLTKIIFVYKLINKKINLENKNLEKIILLLGEKQKQVKELEEVLKNNIEEKINIYSTSIVALKEKEEVCKNAIEKSKNDYNSMIIEYNKKVENINKRISEISENISSETETRVQLESVLSDLQKEIKSAVSQIGSIDAQIKFGLEQNAEVKKLINQGKCPKCKRAITSNDIANYQNEEAMLMSKISELQNSKKQLTAECKDFEEQLNMLNSTLKQIRDKISSLEIEKKTISNELIPFKNNITNKKYEIENLSLEIQNISKEISKHQSSIENLKSNLKNTNQDEKIQTLNNEIVDFISQQTEKKEILSILEIWQSVFSPESNIRTEILKDYIKIISERATNYISKMFGEQLVFELVFDSSDNSLYDNFVRNGFSFNFFSLSQGEKKRIELGVLLAFYEIMSLAENSKLNILILDEPFDGIADDQINFVMDTVRTFVYKYNVQTFFITHNAALDDMFFDYNFNFVNVDGVTSVT</sequence>
<dbReference type="PANTHER" id="PTHR32114">
    <property type="entry name" value="ABC TRANSPORTER ABCH.3"/>
    <property type="match status" value="1"/>
</dbReference>